<sequence>MNNIKLLDCTLRDGGYINDWNFGKRTVKKVIEKLTQSSIDIIECGFLRDVDYDNDTTIFNDIENIKELIQPKNKDTIYVAMIDQPFISIDKIKVYDGTSIDGIRLTFHDNEKEITEALEYGKMLIEKGYKVFIQPVGTTSYTDANLLALIEKVNELKPYAFYLVDTLGIMYKNNLLRMYHLLDHNLDKTINIGFHSHNNLQLSFSNAQELLTLHTKRKIIIDSSVFGMGRGAGNLCTELISEYINENIEEKYKIVPLLEIVDEHLSRFFNEPKWGYSVPYFIAAINNCHPNYASYLMNKQTISVKSINTILRQIPNKKRDIFDENYIEDLYISHQMQLVDDTENLKRLRKLIGNKKVLIVAPGKSIKKEIENIKTFINEEDPFIISINFLPSAFNCNAIFISNSKRFKSMEDVIKDLSFATTLITTSNITNLKVDSSIVVNYSDLLLENSLISDNAGLMAINLLNHLFIDHVYLAGFDGFSLNKAKNYYSTDLINHIEMVELVKKNEEIKNYLANVEKNMGIHYVTSTIYKDVHLYSKTY</sequence>
<dbReference type="Proteomes" id="UP000094580">
    <property type="component" value="Unassembled WGS sequence"/>
</dbReference>
<dbReference type="PANTHER" id="PTHR10277:SF9">
    <property type="entry name" value="2-ISOPROPYLMALATE SYNTHASE 1, CHLOROPLASTIC-RELATED"/>
    <property type="match status" value="1"/>
</dbReference>
<reference evidence="3 4" key="1">
    <citation type="submission" date="2016-07" db="EMBL/GenBank/DDBJ databases">
        <authorList>
            <person name="Townsley L."/>
            <person name="Shank E.A."/>
        </authorList>
    </citation>
    <scope>NUCLEOTIDE SEQUENCE [LARGE SCALE GENOMIC DNA]</scope>
    <source>
        <strain evidence="3 4">CH01</strain>
    </source>
</reference>
<evidence type="ECO:0000259" key="2">
    <source>
        <dbReference type="Pfam" id="PF00682"/>
    </source>
</evidence>
<dbReference type="InterPro" id="IPR013785">
    <property type="entry name" value="Aldolase_TIM"/>
</dbReference>
<dbReference type="CDD" id="cd07944">
    <property type="entry name" value="DRE_TIM_HOA_like"/>
    <property type="match status" value="1"/>
</dbReference>
<evidence type="ECO:0000256" key="1">
    <source>
        <dbReference type="ARBA" id="ARBA00023211"/>
    </source>
</evidence>
<dbReference type="InterPro" id="IPR000891">
    <property type="entry name" value="PYR_CT"/>
</dbReference>
<dbReference type="RefSeq" id="WP_069033791.1">
    <property type="nucleotide sequence ID" value="NZ_MDKC01000013.1"/>
</dbReference>
<dbReference type="Pfam" id="PF00682">
    <property type="entry name" value="HMGL-like"/>
    <property type="match status" value="1"/>
</dbReference>
<keyword evidence="1" id="KW-0464">Manganese</keyword>
<dbReference type="Gene3D" id="3.20.20.70">
    <property type="entry name" value="Aldolase class I"/>
    <property type="match status" value="1"/>
</dbReference>
<dbReference type="PANTHER" id="PTHR10277">
    <property type="entry name" value="HOMOCITRATE SYNTHASE-RELATED"/>
    <property type="match status" value="1"/>
</dbReference>
<evidence type="ECO:0000313" key="4">
    <source>
        <dbReference type="Proteomes" id="UP000094580"/>
    </source>
</evidence>
<proteinExistence type="predicted"/>
<keyword evidence="4" id="KW-1185">Reference proteome</keyword>
<dbReference type="InterPro" id="IPR050073">
    <property type="entry name" value="2-IPM_HCS-like"/>
</dbReference>
<name>A0ABX2ZQL7_9BACI</name>
<dbReference type="SUPFAM" id="SSF51569">
    <property type="entry name" value="Aldolase"/>
    <property type="match status" value="1"/>
</dbReference>
<accession>A0ABX2ZQL7</accession>
<organism evidence="3 4">
    <name type="scientific">Gottfriedia luciferensis</name>
    <dbReference type="NCBI Taxonomy" id="178774"/>
    <lineage>
        <taxon>Bacteria</taxon>
        <taxon>Bacillati</taxon>
        <taxon>Bacillota</taxon>
        <taxon>Bacilli</taxon>
        <taxon>Bacillales</taxon>
        <taxon>Bacillaceae</taxon>
        <taxon>Gottfriedia</taxon>
    </lineage>
</organism>
<dbReference type="EMBL" id="MDKC01000013">
    <property type="protein sequence ID" value="ODG92012.1"/>
    <property type="molecule type" value="Genomic_DNA"/>
</dbReference>
<feature type="domain" description="Pyruvate carboxyltransferase" evidence="2">
    <location>
        <begin position="4"/>
        <end position="242"/>
    </location>
</feature>
<evidence type="ECO:0000313" key="3">
    <source>
        <dbReference type="EMBL" id="ODG92012.1"/>
    </source>
</evidence>
<comment type="caution">
    <text evidence="3">The sequence shown here is derived from an EMBL/GenBank/DDBJ whole genome shotgun (WGS) entry which is preliminary data.</text>
</comment>
<protein>
    <recommendedName>
        <fullName evidence="2">Pyruvate carboxyltransferase domain-containing protein</fullName>
    </recommendedName>
</protein>
<gene>
    <name evidence="3" type="ORF">BED47_05910</name>
</gene>